<keyword evidence="13 15" id="KW-0407">Ion channel</keyword>
<evidence type="ECO:0000256" key="5">
    <source>
        <dbReference type="ARBA" id="ARBA00022989"/>
    </source>
</evidence>
<evidence type="ECO:0000256" key="9">
    <source>
        <dbReference type="ARBA" id="ARBA00023157"/>
    </source>
</evidence>
<organism evidence="19 20">
    <name type="scientific">Grus japonensis</name>
    <name type="common">Japanese crane</name>
    <name type="synonym">Red-crowned crane</name>
    <dbReference type="NCBI Taxonomy" id="30415"/>
    <lineage>
        <taxon>Eukaryota</taxon>
        <taxon>Metazoa</taxon>
        <taxon>Chordata</taxon>
        <taxon>Craniata</taxon>
        <taxon>Vertebrata</taxon>
        <taxon>Euteleostomi</taxon>
        <taxon>Archelosauria</taxon>
        <taxon>Archosauria</taxon>
        <taxon>Dinosauria</taxon>
        <taxon>Saurischia</taxon>
        <taxon>Theropoda</taxon>
        <taxon>Coelurosauria</taxon>
        <taxon>Aves</taxon>
        <taxon>Neognathae</taxon>
        <taxon>Neoaves</taxon>
        <taxon>Gruiformes</taxon>
        <taxon>Gruidae</taxon>
        <taxon>Grus</taxon>
    </lineage>
</organism>
<evidence type="ECO:0000313" key="19">
    <source>
        <dbReference type="EMBL" id="GAB0201188.1"/>
    </source>
</evidence>
<feature type="compositionally biased region" description="Pro residues" evidence="16">
    <location>
        <begin position="310"/>
        <end position="327"/>
    </location>
</feature>
<proteinExistence type="inferred from homology"/>
<gene>
    <name evidence="19" type="ORF">GRJ2_002584400</name>
</gene>
<dbReference type="GO" id="GO:0034220">
    <property type="term" value="P:monoatomic ion transmembrane transport"/>
    <property type="evidence" value="ECO:0007669"/>
    <property type="project" value="UniProtKB-KW"/>
</dbReference>
<keyword evidence="3 15" id="KW-0812">Transmembrane</keyword>
<evidence type="ECO:0000259" key="18">
    <source>
        <dbReference type="Pfam" id="PF02932"/>
    </source>
</evidence>
<dbReference type="Proteomes" id="UP001623348">
    <property type="component" value="Unassembled WGS sequence"/>
</dbReference>
<evidence type="ECO:0000256" key="3">
    <source>
        <dbReference type="ARBA" id="ARBA00022692"/>
    </source>
</evidence>
<comment type="subcellular location">
    <subcellularLocation>
        <location evidence="14">Synaptic cell membrane</location>
        <topology evidence="14">Multi-pass membrane protein</topology>
    </subcellularLocation>
</comment>
<evidence type="ECO:0000256" key="8">
    <source>
        <dbReference type="ARBA" id="ARBA00023136"/>
    </source>
</evidence>
<evidence type="ECO:0000259" key="17">
    <source>
        <dbReference type="Pfam" id="PF02931"/>
    </source>
</evidence>
<keyword evidence="4" id="KW-0732">Signal</keyword>
<dbReference type="InterPro" id="IPR006029">
    <property type="entry name" value="Neurotrans-gated_channel_TM"/>
</dbReference>
<feature type="compositionally biased region" description="Pro residues" evidence="16">
    <location>
        <begin position="347"/>
        <end position="361"/>
    </location>
</feature>
<dbReference type="InterPro" id="IPR002394">
    <property type="entry name" value="Nicotinic_acetylcholine_rcpt"/>
</dbReference>
<evidence type="ECO:0000256" key="6">
    <source>
        <dbReference type="ARBA" id="ARBA00023018"/>
    </source>
</evidence>
<name>A0ABC9XTW2_GRUJA</name>
<feature type="transmembrane region" description="Helical" evidence="15">
    <location>
        <begin position="252"/>
        <end position="275"/>
    </location>
</feature>
<accession>A0ABC9XTW2</accession>
<dbReference type="InterPro" id="IPR036734">
    <property type="entry name" value="Neur_chan_lig-bd_sf"/>
</dbReference>
<feature type="domain" description="Neurotransmitter-gated ion-channel ligand-binding" evidence="17">
    <location>
        <begin position="15"/>
        <end position="190"/>
    </location>
</feature>
<evidence type="ECO:0000313" key="20">
    <source>
        <dbReference type="Proteomes" id="UP001623348"/>
    </source>
</evidence>
<evidence type="ECO:0000256" key="7">
    <source>
        <dbReference type="ARBA" id="ARBA00023065"/>
    </source>
</evidence>
<evidence type="ECO:0000256" key="13">
    <source>
        <dbReference type="ARBA" id="ARBA00023303"/>
    </source>
</evidence>
<keyword evidence="6" id="KW-0770">Synapse</keyword>
<dbReference type="SUPFAM" id="SSF63712">
    <property type="entry name" value="Nicotinic receptor ligand binding domain-like"/>
    <property type="match status" value="1"/>
</dbReference>
<reference evidence="19 20" key="1">
    <citation type="submission" date="2024-06" db="EMBL/GenBank/DDBJ databases">
        <title>The draft genome of Grus japonensis, version 3.</title>
        <authorList>
            <person name="Nabeshima K."/>
            <person name="Suzuki S."/>
            <person name="Onuma M."/>
        </authorList>
    </citation>
    <scope>NUCLEOTIDE SEQUENCE [LARGE SCALE GENOMIC DNA]</scope>
    <source>
        <strain evidence="19 20">451A</strain>
    </source>
</reference>
<dbReference type="Gene3D" id="1.20.58.390">
    <property type="entry name" value="Neurotransmitter-gated ion-channel transmembrane domain"/>
    <property type="match status" value="2"/>
</dbReference>
<keyword evidence="11" id="KW-0325">Glycoprotein</keyword>
<evidence type="ECO:0000256" key="1">
    <source>
        <dbReference type="ARBA" id="ARBA00022448"/>
    </source>
</evidence>
<feature type="transmembrane region" description="Helical" evidence="15">
    <location>
        <begin position="399"/>
        <end position="421"/>
    </location>
</feature>
<dbReference type="SUPFAM" id="SSF90112">
    <property type="entry name" value="Neurotransmitter-gated ion-channel transmembrane pore"/>
    <property type="match status" value="1"/>
</dbReference>
<evidence type="ECO:0000256" key="16">
    <source>
        <dbReference type="SAM" id="MobiDB-lite"/>
    </source>
</evidence>
<evidence type="ECO:0000256" key="10">
    <source>
        <dbReference type="ARBA" id="ARBA00023170"/>
    </source>
</evidence>
<dbReference type="PRINTS" id="PR00252">
    <property type="entry name" value="NRIONCHANNEL"/>
</dbReference>
<evidence type="ECO:0000256" key="11">
    <source>
        <dbReference type="ARBA" id="ARBA00023180"/>
    </source>
</evidence>
<feature type="region of interest" description="Disordered" evidence="16">
    <location>
        <begin position="305"/>
        <end position="362"/>
    </location>
</feature>
<keyword evidence="7 15" id="KW-0406">Ion transport</keyword>
<dbReference type="AlphaFoldDB" id="A0ABC9XTW2"/>
<evidence type="ECO:0000256" key="15">
    <source>
        <dbReference type="RuleBase" id="RU000687"/>
    </source>
</evidence>
<feature type="transmembrane region" description="Helical" evidence="15">
    <location>
        <begin position="191"/>
        <end position="216"/>
    </location>
</feature>
<dbReference type="InterPro" id="IPR006202">
    <property type="entry name" value="Neur_chan_lig-bd"/>
</dbReference>
<dbReference type="EMBL" id="BAAFJT010000030">
    <property type="protein sequence ID" value="GAB0201188.1"/>
    <property type="molecule type" value="Genomic_DNA"/>
</dbReference>
<evidence type="ECO:0000256" key="14">
    <source>
        <dbReference type="ARBA" id="ARBA00034099"/>
    </source>
</evidence>
<dbReference type="PROSITE" id="PS00236">
    <property type="entry name" value="NEUROTR_ION_CHANNEL"/>
    <property type="match status" value="1"/>
</dbReference>
<dbReference type="InterPro" id="IPR036719">
    <property type="entry name" value="Neuro-gated_channel_TM_sf"/>
</dbReference>
<evidence type="ECO:0000256" key="4">
    <source>
        <dbReference type="ARBA" id="ARBA00022729"/>
    </source>
</evidence>
<keyword evidence="20" id="KW-1185">Reference proteome</keyword>
<keyword evidence="2" id="KW-1003">Cell membrane</keyword>
<keyword evidence="10 19" id="KW-0675">Receptor</keyword>
<dbReference type="GO" id="GO:0097060">
    <property type="term" value="C:synaptic membrane"/>
    <property type="evidence" value="ECO:0007669"/>
    <property type="project" value="UniProtKB-SubCell"/>
</dbReference>
<dbReference type="InterPro" id="IPR006201">
    <property type="entry name" value="Neur_channel"/>
</dbReference>
<dbReference type="Pfam" id="PF02931">
    <property type="entry name" value="Neur_chan_LBD"/>
    <property type="match status" value="1"/>
</dbReference>
<dbReference type="PANTHER" id="PTHR18945">
    <property type="entry name" value="NEUROTRANSMITTER GATED ION CHANNEL"/>
    <property type="match status" value="1"/>
</dbReference>
<comment type="caution">
    <text evidence="19">The sequence shown here is derived from an EMBL/GenBank/DDBJ whole genome shotgun (WGS) entry which is preliminary data.</text>
</comment>
<dbReference type="InterPro" id="IPR018000">
    <property type="entry name" value="Neurotransmitter_ion_chnl_CS"/>
</dbReference>
<dbReference type="Gene3D" id="2.70.170.10">
    <property type="entry name" value="Neurotransmitter-gated ion-channel ligand-binding domain"/>
    <property type="match status" value="1"/>
</dbReference>
<evidence type="ECO:0000256" key="12">
    <source>
        <dbReference type="ARBA" id="ARBA00023286"/>
    </source>
</evidence>
<protein>
    <submittedName>
        <fullName evidence="19">Acetylcholine receptor subunit beta</fullName>
    </submittedName>
</protein>
<keyword evidence="12" id="KW-1071">Ligand-gated ion channel</keyword>
<dbReference type="InterPro" id="IPR038050">
    <property type="entry name" value="Neuro_actylchol_rec"/>
</dbReference>
<feature type="domain" description="Neurotransmitter-gated ion-channel transmembrane" evidence="18">
    <location>
        <begin position="198"/>
        <end position="409"/>
    </location>
</feature>
<keyword evidence="1 15" id="KW-0813">Transport</keyword>
<keyword evidence="5 15" id="KW-1133">Transmembrane helix</keyword>
<keyword evidence="8 15" id="KW-0472">Membrane</keyword>
<dbReference type="CDD" id="cd19064">
    <property type="entry name" value="LGIC_TM_nAChR"/>
    <property type="match status" value="1"/>
</dbReference>
<comment type="similarity">
    <text evidence="15">Belongs to the ligand-gated ion channel (TC 1.A.9) family.</text>
</comment>
<evidence type="ECO:0000256" key="2">
    <source>
        <dbReference type="ARBA" id="ARBA00022475"/>
    </source>
</evidence>
<sequence length="430" mass="46614">MGGGVPPIPSVPPQDEKHEELTTKVYLDLSWRDPRLQWDPRAHGGVGVLRVPAQLLWLPDVGLENNNDGEFGVSLGVPAIVTPDGSVRWRPPALYRSRCPIRVSHFPFDWQNCSLVFRSGSYGPEELGLRLAGGGHPQTGGDPDTGGAQALLPADFQENGQWELCHRSGRHHAGPSHEDVTFYLVIRRKPLFYIVNVLVPCVLITLLAVVVFYLPPDAGEKMTLSLFALLTLTVFLLLLADKVPATSLAVPLIGRYLTGTLVLLTLCVILSVGVLNVHHRSPATHAMPPWARGLLLQRLPPLLGLRPSRSAPPPPPLGPPLPPPRAPPRGGDEYFLRRPSPTAAAPLGPPRGPPGPPPPPELRAAAAAVTFIARRLRELQEQQELREEWHVAALALDRFFLVAFLALTGGCALGTGLDAALHRPPPRPFP</sequence>
<keyword evidence="9" id="KW-1015">Disulfide bond</keyword>
<dbReference type="PRINTS" id="PR00254">
    <property type="entry name" value="NICOTINICR"/>
</dbReference>
<feature type="transmembrane region" description="Helical" evidence="15">
    <location>
        <begin position="222"/>
        <end position="240"/>
    </location>
</feature>
<dbReference type="Pfam" id="PF02932">
    <property type="entry name" value="Neur_chan_memb"/>
    <property type="match status" value="1"/>
</dbReference>